<keyword evidence="2" id="KW-1185">Reference proteome</keyword>
<sequence>MSSLYLLAIIPPHDLSREIHEIRLHCSEKFGVLKALKPPVHISIYRPFRLEEDFEINFIRMIQYALAEQESFVQDIENFEAFNTHAIVLRGLINPGILKLYNIISATMIEKGIDKHPSDIFPFRPHLTIAYRDIKPEVFPLIWEEYKDKKFTASFKVDHLSLLKHDGNQWLVIKNYPFRETNSLSETGKI</sequence>
<dbReference type="PANTHER" id="PTHR40037:SF1">
    <property type="entry name" value="PHOSPHOESTERASE SAOUHSC_00951-RELATED"/>
    <property type="match status" value="1"/>
</dbReference>
<keyword evidence="1" id="KW-0436">Ligase</keyword>
<gene>
    <name evidence="1" type="ORF">SAMN05421813_12942</name>
</gene>
<dbReference type="Proteomes" id="UP000199226">
    <property type="component" value="Unassembled WGS sequence"/>
</dbReference>
<dbReference type="InterPro" id="IPR050580">
    <property type="entry name" value="2H_phosphoesterase_YjcG-like"/>
</dbReference>
<reference evidence="2" key="1">
    <citation type="submission" date="2016-10" db="EMBL/GenBank/DDBJ databases">
        <authorList>
            <person name="Varghese N."/>
            <person name="Submissions S."/>
        </authorList>
    </citation>
    <scope>NUCLEOTIDE SEQUENCE [LARGE SCALE GENOMIC DNA]</scope>
    <source>
        <strain evidence="2">DSM 24536</strain>
    </source>
</reference>
<organism evidence="1 2">
    <name type="scientific">Daejeonella rubra</name>
    <dbReference type="NCBI Taxonomy" id="990371"/>
    <lineage>
        <taxon>Bacteria</taxon>
        <taxon>Pseudomonadati</taxon>
        <taxon>Bacteroidota</taxon>
        <taxon>Sphingobacteriia</taxon>
        <taxon>Sphingobacteriales</taxon>
        <taxon>Sphingobacteriaceae</taxon>
        <taxon>Daejeonella</taxon>
    </lineage>
</organism>
<proteinExistence type="predicted"/>
<dbReference type="AlphaFoldDB" id="A0A1G9XB98"/>
<accession>A0A1G9XB98</accession>
<dbReference type="PANTHER" id="PTHR40037">
    <property type="entry name" value="PHOSPHOESTERASE YJCG-RELATED"/>
    <property type="match status" value="1"/>
</dbReference>
<dbReference type="GO" id="GO:0016874">
    <property type="term" value="F:ligase activity"/>
    <property type="evidence" value="ECO:0007669"/>
    <property type="project" value="UniProtKB-KW"/>
</dbReference>
<dbReference type="OrthoDB" id="1951600at2"/>
<dbReference type="EMBL" id="FNHH01000029">
    <property type="protein sequence ID" value="SDM93603.1"/>
    <property type="molecule type" value="Genomic_DNA"/>
</dbReference>
<dbReference type="STRING" id="990371.SAMN05421813_12942"/>
<dbReference type="Pfam" id="PF13563">
    <property type="entry name" value="2_5_RNA_ligase2"/>
    <property type="match status" value="1"/>
</dbReference>
<evidence type="ECO:0000313" key="1">
    <source>
        <dbReference type="EMBL" id="SDM93603.1"/>
    </source>
</evidence>
<name>A0A1G9XB98_9SPHI</name>
<protein>
    <submittedName>
        <fullName evidence="1">2'-5' RNA ligase</fullName>
    </submittedName>
</protein>
<dbReference type="SUPFAM" id="SSF55144">
    <property type="entry name" value="LigT-like"/>
    <property type="match status" value="1"/>
</dbReference>
<dbReference type="InterPro" id="IPR009097">
    <property type="entry name" value="Cyclic_Pdiesterase"/>
</dbReference>
<dbReference type="RefSeq" id="WP_090706456.1">
    <property type="nucleotide sequence ID" value="NZ_FNHH01000029.1"/>
</dbReference>
<evidence type="ECO:0000313" key="2">
    <source>
        <dbReference type="Proteomes" id="UP000199226"/>
    </source>
</evidence>
<dbReference type="Gene3D" id="3.90.1140.10">
    <property type="entry name" value="Cyclic phosphodiesterase"/>
    <property type="match status" value="1"/>
</dbReference>